<comment type="similarity">
    <text evidence="2">Belongs to the DadA oxidoreductase family.</text>
</comment>
<dbReference type="InterPro" id="IPR006076">
    <property type="entry name" value="FAD-dep_OxRdtase"/>
</dbReference>
<evidence type="ECO:0000256" key="4">
    <source>
        <dbReference type="ARBA" id="ARBA00023002"/>
    </source>
</evidence>
<dbReference type="Pfam" id="PF01266">
    <property type="entry name" value="DAO"/>
    <property type="match status" value="1"/>
</dbReference>
<keyword evidence="4" id="KW-0560">Oxidoreductase</keyword>
<evidence type="ECO:0000313" key="6">
    <source>
        <dbReference type="EMBL" id="GAA2643133.1"/>
    </source>
</evidence>
<dbReference type="PANTHER" id="PTHR13847">
    <property type="entry name" value="SARCOSINE DEHYDROGENASE-RELATED"/>
    <property type="match status" value="1"/>
</dbReference>
<dbReference type="PANTHER" id="PTHR13847:SF286">
    <property type="entry name" value="D-AMINO ACID DEHYDROGENASE"/>
    <property type="match status" value="1"/>
</dbReference>
<dbReference type="EMBL" id="BAAARK010000001">
    <property type="protein sequence ID" value="GAA2643133.1"/>
    <property type="molecule type" value="Genomic_DNA"/>
</dbReference>
<dbReference type="Gene3D" id="3.50.50.60">
    <property type="entry name" value="FAD/NAD(P)-binding domain"/>
    <property type="match status" value="1"/>
</dbReference>
<keyword evidence="7" id="KW-1185">Reference proteome</keyword>
<evidence type="ECO:0000259" key="5">
    <source>
        <dbReference type="Pfam" id="PF01266"/>
    </source>
</evidence>
<feature type="domain" description="FAD dependent oxidoreductase" evidence="5">
    <location>
        <begin position="23"/>
        <end position="390"/>
    </location>
</feature>
<dbReference type="SUPFAM" id="SSF51971">
    <property type="entry name" value="Nucleotide-binding domain"/>
    <property type="match status" value="1"/>
</dbReference>
<evidence type="ECO:0000313" key="7">
    <source>
        <dbReference type="Proteomes" id="UP001500994"/>
    </source>
</evidence>
<proteinExistence type="inferred from homology"/>
<dbReference type="Proteomes" id="UP001500994">
    <property type="component" value="Unassembled WGS sequence"/>
</dbReference>
<dbReference type="Gene3D" id="3.30.9.10">
    <property type="entry name" value="D-Amino Acid Oxidase, subunit A, domain 2"/>
    <property type="match status" value="1"/>
</dbReference>
<dbReference type="NCBIfam" id="TIGR03364">
    <property type="entry name" value="HpnW_proposed"/>
    <property type="match status" value="1"/>
</dbReference>
<reference evidence="6 7" key="1">
    <citation type="journal article" date="2019" name="Int. J. Syst. Evol. Microbiol.">
        <title>The Global Catalogue of Microorganisms (GCM) 10K type strain sequencing project: providing services to taxonomists for standard genome sequencing and annotation.</title>
        <authorList>
            <consortium name="The Broad Institute Genomics Platform"/>
            <consortium name="The Broad Institute Genome Sequencing Center for Infectious Disease"/>
            <person name="Wu L."/>
            <person name="Ma J."/>
        </authorList>
    </citation>
    <scope>NUCLEOTIDE SEQUENCE [LARGE SCALE GENOMIC DNA]</scope>
    <source>
        <strain evidence="6 7">JCM 16374</strain>
    </source>
</reference>
<comment type="caution">
    <text evidence="6">The sequence shown here is derived from an EMBL/GenBank/DDBJ whole genome shotgun (WGS) entry which is preliminary data.</text>
</comment>
<comment type="cofactor">
    <cofactor evidence="1">
        <name>FAD</name>
        <dbReference type="ChEBI" id="CHEBI:57692"/>
    </cofactor>
</comment>
<organism evidence="6 7">
    <name type="scientific">Streptomyces lunalinharesii</name>
    <dbReference type="NCBI Taxonomy" id="333384"/>
    <lineage>
        <taxon>Bacteria</taxon>
        <taxon>Bacillati</taxon>
        <taxon>Actinomycetota</taxon>
        <taxon>Actinomycetes</taxon>
        <taxon>Kitasatosporales</taxon>
        <taxon>Streptomycetaceae</taxon>
        <taxon>Streptomyces</taxon>
    </lineage>
</organism>
<dbReference type="InterPro" id="IPR017741">
    <property type="entry name" value="FAD-dependent_OxRdtase_HpnW"/>
</dbReference>
<evidence type="ECO:0000256" key="2">
    <source>
        <dbReference type="ARBA" id="ARBA00009410"/>
    </source>
</evidence>
<evidence type="ECO:0000256" key="1">
    <source>
        <dbReference type="ARBA" id="ARBA00001974"/>
    </source>
</evidence>
<sequence length="393" mass="42546">MTNPSYPSHPARTTHRTSERVVDTAVVGGGIVGLAHALAAARRGDRVVLFERDAYAVGASIRNFGMVWAIGQQRGAVYQRALRSREIWLELSAQTGMWAAPSGSLHLAHRPDELAVLEEFVATTPAARERGTTMLTAAEAVRRGPAVRAEGLLGAMWSPTEVNVDPRRAVPAVTAHLAEEYGVDARFGTTVRQIAAPRLATTDGAWRADRIVVCSGNDFATLYPEVFRESGLVRCKLQMLRTGVQPDGWQLGPMLCGGLTLLHYAAFEDCTARAALDARIRAELPFHREHGIHVLLSQTADGRLTIGDSHAYAATHDPFASEEIDRAILNSLGGFARIPEPRITERWTGYYPSLPDGRTELVTDPEPGVTVVNGLGGAGMTLSFGLAEEVLRR</sequence>
<protein>
    <submittedName>
        <fullName evidence="6">TIGR03364 family FAD-dependent oxidoreductase</fullName>
    </submittedName>
</protein>
<keyword evidence="3" id="KW-0285">Flavoprotein</keyword>
<dbReference type="RefSeq" id="WP_344572765.1">
    <property type="nucleotide sequence ID" value="NZ_BAAARK010000001.1"/>
</dbReference>
<accession>A0ABN3R3X3</accession>
<gene>
    <name evidence="6" type="ORF">GCM10009864_00620</name>
</gene>
<dbReference type="InterPro" id="IPR036188">
    <property type="entry name" value="FAD/NAD-bd_sf"/>
</dbReference>
<evidence type="ECO:0000256" key="3">
    <source>
        <dbReference type="ARBA" id="ARBA00022630"/>
    </source>
</evidence>
<name>A0ABN3R3X3_9ACTN</name>